<feature type="compositionally biased region" description="Acidic residues" evidence="8">
    <location>
        <begin position="142"/>
        <end position="160"/>
    </location>
</feature>
<dbReference type="Pfam" id="PF04006">
    <property type="entry name" value="Mpp10"/>
    <property type="match status" value="1"/>
</dbReference>
<comment type="similarity">
    <text evidence="6 7">Belongs to the MPP10 family.</text>
</comment>
<evidence type="ECO:0000313" key="9">
    <source>
        <dbReference type="EMBL" id="KAF7729661.1"/>
    </source>
</evidence>
<dbReference type="PANTHER" id="PTHR17039:SF0">
    <property type="entry name" value="U3 SMALL NUCLEOLAR RIBONUCLEOPROTEIN PROTEIN MPP10"/>
    <property type="match status" value="1"/>
</dbReference>
<reference evidence="9" key="1">
    <citation type="submission" date="2020-01" db="EMBL/GenBank/DDBJ databases">
        <title>Genome Sequencing of Three Apophysomyces-Like Fungal Strains Confirms a Novel Fungal Genus in the Mucoromycota with divergent Burkholderia-like Endosymbiotic Bacteria.</title>
        <authorList>
            <person name="Stajich J.E."/>
            <person name="Macias A.M."/>
            <person name="Carter-House D."/>
            <person name="Lovett B."/>
            <person name="Kasson L.R."/>
            <person name="Berry K."/>
            <person name="Grigoriev I."/>
            <person name="Chang Y."/>
            <person name="Spatafora J."/>
            <person name="Kasson M.T."/>
        </authorList>
    </citation>
    <scope>NUCLEOTIDE SEQUENCE</scope>
    <source>
        <strain evidence="9">NRRL A-21654</strain>
    </source>
</reference>
<feature type="compositionally biased region" description="Basic and acidic residues" evidence="8">
    <location>
        <begin position="408"/>
        <end position="417"/>
    </location>
</feature>
<comment type="subcellular location">
    <subcellularLocation>
        <location evidence="1 7">Nucleus</location>
        <location evidence="1 7">Nucleolus</location>
    </subcellularLocation>
</comment>
<dbReference type="InterPro" id="IPR012173">
    <property type="entry name" value="Mpp10"/>
</dbReference>
<dbReference type="GO" id="GO:0006364">
    <property type="term" value="P:rRNA processing"/>
    <property type="evidence" value="ECO:0007669"/>
    <property type="project" value="UniProtKB-KW"/>
</dbReference>
<evidence type="ECO:0000256" key="8">
    <source>
        <dbReference type="SAM" id="MobiDB-lite"/>
    </source>
</evidence>
<evidence type="ECO:0000313" key="10">
    <source>
        <dbReference type="Proteomes" id="UP000605846"/>
    </source>
</evidence>
<dbReference type="GO" id="GO:0032040">
    <property type="term" value="C:small-subunit processome"/>
    <property type="evidence" value="ECO:0007669"/>
    <property type="project" value="TreeGrafter"/>
</dbReference>
<evidence type="ECO:0000256" key="4">
    <source>
        <dbReference type="ARBA" id="ARBA00023242"/>
    </source>
</evidence>
<feature type="compositionally biased region" description="Basic and acidic residues" evidence="8">
    <location>
        <begin position="561"/>
        <end position="574"/>
    </location>
</feature>
<dbReference type="GO" id="GO:0005732">
    <property type="term" value="C:sno(s)RNA-containing ribonucleoprotein complex"/>
    <property type="evidence" value="ECO:0007669"/>
    <property type="project" value="UniProtKB-UniRule"/>
</dbReference>
<keyword evidence="4 7" id="KW-0539">Nucleus</keyword>
<dbReference type="OrthoDB" id="445326at2759"/>
<feature type="compositionally biased region" description="Acidic residues" evidence="8">
    <location>
        <begin position="276"/>
        <end position="306"/>
    </location>
</feature>
<accession>A0A8H7ETD8</accession>
<organism evidence="9 10">
    <name type="scientific">Apophysomyces ossiformis</name>
    <dbReference type="NCBI Taxonomy" id="679940"/>
    <lineage>
        <taxon>Eukaryota</taxon>
        <taxon>Fungi</taxon>
        <taxon>Fungi incertae sedis</taxon>
        <taxon>Mucoromycota</taxon>
        <taxon>Mucoromycotina</taxon>
        <taxon>Mucoromycetes</taxon>
        <taxon>Mucorales</taxon>
        <taxon>Mucorineae</taxon>
        <taxon>Mucoraceae</taxon>
        <taxon>Apophysomyces</taxon>
    </lineage>
</organism>
<feature type="compositionally biased region" description="Basic residues" evidence="8">
    <location>
        <begin position="546"/>
        <end position="560"/>
    </location>
</feature>
<name>A0A8H7ETD8_9FUNG</name>
<feature type="compositionally biased region" description="Acidic residues" evidence="8">
    <location>
        <begin position="106"/>
        <end position="116"/>
    </location>
</feature>
<keyword evidence="5 7" id="KW-0687">Ribonucleoprotein</keyword>
<keyword evidence="2 7" id="KW-0690">Ribosome biogenesis</keyword>
<comment type="caution">
    <text evidence="9">The sequence shown here is derived from an EMBL/GenBank/DDBJ whole genome shotgun (WGS) entry which is preliminary data.</text>
</comment>
<evidence type="ECO:0000256" key="2">
    <source>
        <dbReference type="ARBA" id="ARBA00022517"/>
    </source>
</evidence>
<feature type="region of interest" description="Disordered" evidence="8">
    <location>
        <begin position="266"/>
        <end position="331"/>
    </location>
</feature>
<feature type="compositionally biased region" description="Basic and acidic residues" evidence="8">
    <location>
        <begin position="117"/>
        <end position="141"/>
    </location>
</feature>
<dbReference type="EMBL" id="JABAYA010000023">
    <property type="protein sequence ID" value="KAF7729661.1"/>
    <property type="molecule type" value="Genomic_DNA"/>
</dbReference>
<feature type="region of interest" description="Disordered" evidence="8">
    <location>
        <begin position="533"/>
        <end position="619"/>
    </location>
</feature>
<feature type="compositionally biased region" description="Basic and acidic residues" evidence="8">
    <location>
        <begin position="533"/>
        <end position="545"/>
    </location>
</feature>
<feature type="region of interest" description="Disordered" evidence="8">
    <location>
        <begin position="213"/>
        <end position="250"/>
    </location>
</feature>
<feature type="compositionally biased region" description="Acidic residues" evidence="8">
    <location>
        <begin position="225"/>
        <end position="250"/>
    </location>
</feature>
<feature type="compositionally biased region" description="Polar residues" evidence="8">
    <location>
        <begin position="607"/>
        <end position="619"/>
    </location>
</feature>
<evidence type="ECO:0000256" key="5">
    <source>
        <dbReference type="ARBA" id="ARBA00023274"/>
    </source>
</evidence>
<evidence type="ECO:0000256" key="6">
    <source>
        <dbReference type="ARBA" id="ARBA00029455"/>
    </source>
</evidence>
<gene>
    <name evidence="9" type="primary">MPHOSPH10</name>
    <name evidence="9" type="ORF">EC973_004034</name>
</gene>
<feature type="region of interest" description="Disordered" evidence="8">
    <location>
        <begin position="408"/>
        <end position="433"/>
    </location>
</feature>
<feature type="compositionally biased region" description="Basic and acidic residues" evidence="8">
    <location>
        <begin position="213"/>
        <end position="224"/>
    </location>
</feature>
<dbReference type="Proteomes" id="UP000605846">
    <property type="component" value="Unassembled WGS sequence"/>
</dbReference>
<feature type="compositionally biased region" description="Acidic residues" evidence="8">
    <location>
        <begin position="167"/>
        <end position="176"/>
    </location>
</feature>
<dbReference type="AlphaFoldDB" id="A0A8H7ETD8"/>
<dbReference type="GO" id="GO:0034457">
    <property type="term" value="C:Mpp10 complex"/>
    <property type="evidence" value="ECO:0007669"/>
    <property type="project" value="UniProtKB-UniRule"/>
</dbReference>
<comment type="function">
    <text evidence="7">Involved in nucleolar processing of pre-18S ribosomal RNA.</text>
</comment>
<sequence length="619" mass="71862">MVAKTSSKRTPTEQFLTNVVDKPHVFFSENPKIASTALEITKYFYDTVKQHEEQTFSPFTELLTEGFDNEQIWEEIATQNEPFLRYAKSTLKEFSRSESKVIDTPEILDDLEEQESSSDHSMDLDEHMNYDDVQLDGKDMSDMEFGDGLDNEFSGEEQEDAEKSHDEEEEEEDEEETSRQDWLETSQFFLIKPTKTSEVDDDFFNLDEFNRWTEKQEELDMMSDRDEDDDEEAIDYDNDLDEEDEDDEDIQDIKYKDFFAPAPKLKKSKKGVTFAADDEQDAQSENDEEEEAFEDMEEDEMEEEEEEKVRNLFDDEEDDQEDDGKTAHEKRLEKIKAQIEQFEEENVNDRHWTMKGETSAKSRPLNSLLEEDLEFDQSVKPVPVITQETTNVLEDMIKKRIADNNFDDVERKREPESRPFLPSKSVEISQDKSKKSLAELYEEDYMKQATGDQTNAKDEALKKEHDEITSMFQTLCTKLDALSNFHFTPKAPQPEITVVSNAAAISMEEIIPVNVADSTLLAPEEVYDKKKTDIKSTTEMDQSERKRARALKKKMKKKEKTMKEREQKVMEKMRPGSVPPKQSKSKAVKELLGQKNVTMIDKDGKKQSTTKAVTSASLF</sequence>
<evidence type="ECO:0000256" key="1">
    <source>
        <dbReference type="ARBA" id="ARBA00004604"/>
    </source>
</evidence>
<evidence type="ECO:0000256" key="7">
    <source>
        <dbReference type="PIRNR" id="PIRNR017300"/>
    </source>
</evidence>
<protein>
    <recommendedName>
        <fullName evidence="7">U3 small nucleolar ribonucleoprotein protein MPP10</fullName>
    </recommendedName>
</protein>
<keyword evidence="3 7" id="KW-0698">rRNA processing</keyword>
<feature type="region of interest" description="Disordered" evidence="8">
    <location>
        <begin position="105"/>
        <end position="185"/>
    </location>
</feature>
<dbReference type="PANTHER" id="PTHR17039">
    <property type="entry name" value="U3 SMALL NUCLEOLAR RIBONUCLEOPROTEIN PROTEIN MPP10"/>
    <property type="match status" value="1"/>
</dbReference>
<dbReference type="PIRSF" id="PIRSF017300">
    <property type="entry name" value="snoRNP_Mpp10"/>
    <property type="match status" value="1"/>
</dbReference>
<keyword evidence="10" id="KW-1185">Reference proteome</keyword>
<proteinExistence type="inferred from homology"/>
<evidence type="ECO:0000256" key="3">
    <source>
        <dbReference type="ARBA" id="ARBA00022552"/>
    </source>
</evidence>